<feature type="compositionally biased region" description="Polar residues" evidence="1">
    <location>
        <begin position="30"/>
        <end position="41"/>
    </location>
</feature>
<sequence length="85" mass="9276">MKIDSSNYMLSTLSSGSSQNDASRKPLGITRNSGQASPQSGYWQLSSTAVSAVVNLKKGEMMPYYQGSPVQWQLIQYDLGKETPV</sequence>
<dbReference type="Proteomes" id="UP000807555">
    <property type="component" value="Unassembled WGS sequence"/>
</dbReference>
<dbReference type="EMBL" id="LR134204">
    <property type="protein sequence ID" value="VEB93520.1"/>
    <property type="molecule type" value="Genomic_DNA"/>
</dbReference>
<evidence type="ECO:0000256" key="1">
    <source>
        <dbReference type="SAM" id="MobiDB-lite"/>
    </source>
</evidence>
<evidence type="ECO:0000313" key="6">
    <source>
        <dbReference type="Proteomes" id="UP000251584"/>
    </source>
</evidence>
<reference evidence="2" key="1">
    <citation type="submission" date="2014-06" db="EMBL/GenBank/DDBJ databases">
        <authorList>
            <person name="Urmite Genomes Urmite Genomes"/>
        </authorList>
    </citation>
    <scope>NUCLEOTIDE SEQUENCE</scope>
</reference>
<dbReference type="Proteomes" id="UP000251584">
    <property type="component" value="Unassembled WGS sequence"/>
</dbReference>
<evidence type="ECO:0000313" key="4">
    <source>
        <dbReference type="EMBL" id="SQB21882.1"/>
    </source>
</evidence>
<dbReference type="Proteomes" id="UP000270272">
    <property type="component" value="Chromosome"/>
</dbReference>
<feature type="region of interest" description="Disordered" evidence="1">
    <location>
        <begin position="1"/>
        <end position="41"/>
    </location>
</feature>
<protein>
    <submittedName>
        <fullName evidence="2">Uncharacterized protein</fullName>
    </submittedName>
</protein>
<dbReference type="PATRIC" id="fig|545.11.peg.1153"/>
<evidence type="ECO:0000313" key="2">
    <source>
        <dbReference type="EMBL" id="CDZ84565.1"/>
    </source>
</evidence>
<dbReference type="AlphaFoldDB" id="A0A078LCP5"/>
<organism evidence="2">
    <name type="scientific">Citrobacter koseri</name>
    <name type="common">Citrobacter diversus</name>
    <dbReference type="NCBI Taxonomy" id="545"/>
    <lineage>
        <taxon>Bacteria</taxon>
        <taxon>Pseudomonadati</taxon>
        <taxon>Pseudomonadota</taxon>
        <taxon>Gammaproteobacteria</taxon>
        <taxon>Enterobacterales</taxon>
        <taxon>Enterobacteriaceae</taxon>
        <taxon>Citrobacter</taxon>
    </lineage>
</organism>
<dbReference type="EMBL" id="UAVY01000001">
    <property type="protein sequence ID" value="SQB21882.1"/>
    <property type="molecule type" value="Genomic_DNA"/>
</dbReference>
<dbReference type="EMBL" id="LK931336">
    <property type="protein sequence ID" value="CDZ84565.1"/>
    <property type="molecule type" value="Genomic_DNA"/>
</dbReference>
<dbReference type="RefSeq" id="WP_024130634.1">
    <property type="nucleotide sequence ID" value="NZ_ABTEQQ020000001.1"/>
</dbReference>
<reference evidence="5 7" key="3">
    <citation type="submission" date="2018-12" db="EMBL/GenBank/DDBJ databases">
        <authorList>
            <consortium name="Pathogen Informatics"/>
        </authorList>
    </citation>
    <scope>NUCLEOTIDE SEQUENCE [LARGE SCALE GENOMIC DNA]</scope>
    <source>
        <strain evidence="5 7">NCTC11075</strain>
    </source>
</reference>
<gene>
    <name evidence="2" type="ORF">BN1086_02720</name>
    <name evidence="3" type="ORF">I5687_08810</name>
    <name evidence="4" type="ORF">NCTC10786_01104</name>
    <name evidence="5" type="ORF">NCTC11075_04414</name>
</gene>
<proteinExistence type="predicted"/>
<reference evidence="4 6" key="2">
    <citation type="submission" date="2018-06" db="EMBL/GenBank/DDBJ databases">
        <authorList>
            <consortium name="Pathogen Informatics"/>
            <person name="Doyle S."/>
        </authorList>
    </citation>
    <scope>NUCLEOTIDE SEQUENCE [LARGE SCALE GENOMIC DNA]</scope>
    <source>
        <strain evidence="4 6">NCTC10786</strain>
    </source>
</reference>
<evidence type="ECO:0000313" key="7">
    <source>
        <dbReference type="Proteomes" id="UP000270272"/>
    </source>
</evidence>
<name>A0A078LCP5_CITKO</name>
<feature type="compositionally biased region" description="Polar residues" evidence="1">
    <location>
        <begin position="1"/>
        <end position="21"/>
    </location>
</feature>
<evidence type="ECO:0000313" key="3">
    <source>
        <dbReference type="EMBL" id="MBJ9868045.1"/>
    </source>
</evidence>
<dbReference type="GeneID" id="45136732"/>
<accession>A0A078LCP5</accession>
<dbReference type="EMBL" id="JADVNV010000003">
    <property type="protein sequence ID" value="MBJ9868045.1"/>
    <property type="molecule type" value="Genomic_DNA"/>
</dbReference>
<evidence type="ECO:0000313" key="5">
    <source>
        <dbReference type="EMBL" id="VEB93520.1"/>
    </source>
</evidence>
<reference evidence="3" key="4">
    <citation type="submission" date="2020-11" db="EMBL/GenBank/DDBJ databases">
        <title>Enhanced detection system for hospital associated transmission using whole genome sequencing surveillance.</title>
        <authorList>
            <person name="Harrison L.H."/>
            <person name="Van Tyne D."/>
            <person name="Marsh J.W."/>
            <person name="Griffith M.P."/>
            <person name="Snyder D.J."/>
            <person name="Cooper V.S."/>
            <person name="Mustapha M."/>
        </authorList>
    </citation>
    <scope>NUCLEOTIDE SEQUENCE</scope>
    <source>
        <strain evidence="3">CB00014</strain>
    </source>
</reference>